<proteinExistence type="predicted"/>
<dbReference type="Proteomes" id="UP000027586">
    <property type="component" value="Unassembled WGS sequence"/>
</dbReference>
<name>A0A068RTA1_9FUNG</name>
<sequence>MDPLRQKATQSNGKFGTSLSTLDIASPLSSLPFGHLHIFQPLTDVHGRERSKATHTKFDIIFWSGIMAEVNSRRRLVNTVSRDYTELLTTASQGVEEQAKRDIHACNEVDTTAAGLDTAAANTDGCDTAAANTDGWDTAAANDGDCEWSTAYSYCISDCDGIKLTIGTKVLNALVTSSLRD</sequence>
<dbReference type="VEuPathDB" id="FungiDB:LCOR_03687.1"/>
<organism evidence="1 2">
    <name type="scientific">Lichtheimia corymbifera JMRC:FSU:9682</name>
    <dbReference type="NCBI Taxonomy" id="1263082"/>
    <lineage>
        <taxon>Eukaryota</taxon>
        <taxon>Fungi</taxon>
        <taxon>Fungi incertae sedis</taxon>
        <taxon>Mucoromycota</taxon>
        <taxon>Mucoromycotina</taxon>
        <taxon>Mucoromycetes</taxon>
        <taxon>Mucorales</taxon>
        <taxon>Lichtheimiaceae</taxon>
        <taxon>Lichtheimia</taxon>
    </lineage>
</organism>
<reference evidence="1" key="1">
    <citation type="submission" date="2013-08" db="EMBL/GenBank/DDBJ databases">
        <title>Gene expansion shapes genome architecture in the human pathogen Lichtheimia corymbifera: an evolutionary genomics analysis in the ancient terrestrial Mucorales (Mucoromycotina).</title>
        <authorList>
            <person name="Schwartze V.U."/>
            <person name="Winter S."/>
            <person name="Shelest E."/>
            <person name="Marcet-Houben M."/>
            <person name="Horn F."/>
            <person name="Wehner S."/>
            <person name="Hoffmann K."/>
            <person name="Riege K."/>
            <person name="Sammeth M."/>
            <person name="Nowrousian M."/>
            <person name="Valiante V."/>
            <person name="Linde J."/>
            <person name="Jacobsen I.D."/>
            <person name="Marz M."/>
            <person name="Brakhage A.A."/>
            <person name="Gabaldon T."/>
            <person name="Bocker S."/>
            <person name="Voigt K."/>
        </authorList>
    </citation>
    <scope>NUCLEOTIDE SEQUENCE [LARGE SCALE GENOMIC DNA]</scope>
    <source>
        <strain evidence="1">FSU 9682</strain>
    </source>
</reference>
<gene>
    <name evidence="1" type="ORF">LCOR_03687.1</name>
</gene>
<dbReference type="EMBL" id="CBTN010000012">
    <property type="protein sequence ID" value="CDH52176.1"/>
    <property type="molecule type" value="Genomic_DNA"/>
</dbReference>
<comment type="caution">
    <text evidence="1">The sequence shown here is derived from an EMBL/GenBank/DDBJ whole genome shotgun (WGS) entry which is preliminary data.</text>
</comment>
<accession>A0A068RTA1</accession>
<evidence type="ECO:0000313" key="2">
    <source>
        <dbReference type="Proteomes" id="UP000027586"/>
    </source>
</evidence>
<dbReference type="AlphaFoldDB" id="A0A068RTA1"/>
<protein>
    <submittedName>
        <fullName evidence="1">Uncharacterized protein</fullName>
    </submittedName>
</protein>
<keyword evidence="2" id="KW-1185">Reference proteome</keyword>
<evidence type="ECO:0000313" key="1">
    <source>
        <dbReference type="EMBL" id="CDH52176.1"/>
    </source>
</evidence>